<evidence type="ECO:0000313" key="3">
    <source>
        <dbReference type="Proteomes" id="UP000199421"/>
    </source>
</evidence>
<dbReference type="GO" id="GO:0016747">
    <property type="term" value="F:acyltransferase activity, transferring groups other than amino-acyl groups"/>
    <property type="evidence" value="ECO:0007669"/>
    <property type="project" value="InterPro"/>
</dbReference>
<dbReference type="Pfam" id="PF13673">
    <property type="entry name" value="Acetyltransf_10"/>
    <property type="match status" value="1"/>
</dbReference>
<evidence type="ECO:0000313" key="2">
    <source>
        <dbReference type="EMBL" id="SEL71406.1"/>
    </source>
</evidence>
<dbReference type="CDD" id="cd04301">
    <property type="entry name" value="NAT_SF"/>
    <property type="match status" value="1"/>
</dbReference>
<gene>
    <name evidence="2" type="ORF">SAMN05661044_03211</name>
</gene>
<dbReference type="InterPro" id="IPR016181">
    <property type="entry name" value="Acyl_CoA_acyltransferase"/>
</dbReference>
<accession>A0A1H7SGU3</accession>
<evidence type="ECO:0000259" key="1">
    <source>
        <dbReference type="PROSITE" id="PS51186"/>
    </source>
</evidence>
<keyword evidence="3" id="KW-1185">Reference proteome</keyword>
<dbReference type="PROSITE" id="PS51186">
    <property type="entry name" value="GNAT"/>
    <property type="match status" value="1"/>
</dbReference>
<dbReference type="EMBL" id="FOAF01000003">
    <property type="protein sequence ID" value="SEL71406.1"/>
    <property type="molecule type" value="Genomic_DNA"/>
</dbReference>
<proteinExistence type="predicted"/>
<protein>
    <submittedName>
        <fullName evidence="2">ElaA protein</fullName>
    </submittedName>
</protein>
<reference evidence="3" key="1">
    <citation type="submission" date="2016-10" db="EMBL/GenBank/DDBJ databases">
        <authorList>
            <person name="Varghese N."/>
            <person name="Submissions S."/>
        </authorList>
    </citation>
    <scope>NUCLEOTIDE SEQUENCE [LARGE SCALE GENOMIC DNA]</scope>
    <source>
        <strain evidence="3">DSM 18733</strain>
    </source>
</reference>
<dbReference type="Gene3D" id="3.40.630.30">
    <property type="match status" value="1"/>
</dbReference>
<dbReference type="SUPFAM" id="SSF55729">
    <property type="entry name" value="Acyl-CoA N-acyltransferases (Nat)"/>
    <property type="match status" value="1"/>
</dbReference>
<dbReference type="Proteomes" id="UP000199421">
    <property type="component" value="Unassembled WGS sequence"/>
</dbReference>
<feature type="domain" description="N-acetyltransferase" evidence="1">
    <location>
        <begin position="13"/>
        <end position="155"/>
    </location>
</feature>
<dbReference type="OrthoDB" id="9796171at2"/>
<name>A0A1H7SGU3_OLID1</name>
<dbReference type="InterPro" id="IPR000182">
    <property type="entry name" value="GNAT_dom"/>
</dbReference>
<organism evidence="2 3">
    <name type="scientific">Olivibacter domesticus</name>
    <name type="common">Pseudosphingobacterium domesticum</name>
    <dbReference type="NCBI Taxonomy" id="407022"/>
    <lineage>
        <taxon>Bacteria</taxon>
        <taxon>Pseudomonadati</taxon>
        <taxon>Bacteroidota</taxon>
        <taxon>Sphingobacteriia</taxon>
        <taxon>Sphingobacteriales</taxon>
        <taxon>Sphingobacteriaceae</taxon>
        <taxon>Olivibacter</taxon>
    </lineage>
</organism>
<dbReference type="AlphaFoldDB" id="A0A1H7SGU3"/>
<sequence>MKLDISSLRQYIRPFDAFNPYELYAMLRLRSEVFVVEQQCAFLDADNKDQLSHHLLIYQDEQLAAYARLVPPEVSYAEMSIGRIVTSNQSRGTGLGKELMKRSIQACYDLFGKGNIRIGAQVYAIPFYESVGFIPDGAVYDEDGIDHIEMLKKEEI</sequence>
<dbReference type="RefSeq" id="WP_093326354.1">
    <property type="nucleotide sequence ID" value="NZ_FOAF01000003.1"/>
</dbReference>
<dbReference type="STRING" id="407022.SAMN05661044_03211"/>